<feature type="compositionally biased region" description="Basic and acidic residues" evidence="1">
    <location>
        <begin position="52"/>
        <end position="64"/>
    </location>
</feature>
<dbReference type="Proteomes" id="UP000500953">
    <property type="component" value="Chromosome"/>
</dbReference>
<feature type="compositionally biased region" description="Low complexity" evidence="1">
    <location>
        <begin position="98"/>
        <end position="108"/>
    </location>
</feature>
<sequence length="108" mass="10953">MTCVEIGAPAHPLRIRRAATGVLGLAVHAAGCGGSDRGAPTLAPTHPLTPDSQDRPTVDGHTPHSDASPAAHPTTVEHPGENRRLRQPTPAAPPAPSPLAIAPLEAPT</sequence>
<dbReference type="RefSeq" id="WP_167488157.1">
    <property type="nucleotide sequence ID" value="NZ_CP046173.1"/>
</dbReference>
<evidence type="ECO:0000313" key="2">
    <source>
        <dbReference type="EMBL" id="QIS20844.1"/>
    </source>
</evidence>
<feature type="compositionally biased region" description="Low complexity" evidence="1">
    <location>
        <begin position="39"/>
        <end position="50"/>
    </location>
</feature>
<accession>A0A6G9Z5U6</accession>
<dbReference type="AlphaFoldDB" id="A0A6G9Z5U6"/>
<evidence type="ECO:0000313" key="3">
    <source>
        <dbReference type="Proteomes" id="UP000500953"/>
    </source>
</evidence>
<proteinExistence type="predicted"/>
<organism evidence="2 3">
    <name type="scientific">Nocardia terpenica</name>
    <dbReference type="NCBI Taxonomy" id="455432"/>
    <lineage>
        <taxon>Bacteria</taxon>
        <taxon>Bacillati</taxon>
        <taxon>Actinomycetota</taxon>
        <taxon>Actinomycetes</taxon>
        <taxon>Mycobacteriales</taxon>
        <taxon>Nocardiaceae</taxon>
        <taxon>Nocardia</taxon>
    </lineage>
</organism>
<feature type="region of interest" description="Disordered" evidence="1">
    <location>
        <begin position="30"/>
        <end position="108"/>
    </location>
</feature>
<name>A0A6G9Z5U6_9NOCA</name>
<evidence type="ECO:0000256" key="1">
    <source>
        <dbReference type="SAM" id="MobiDB-lite"/>
    </source>
</evidence>
<reference evidence="2 3" key="1">
    <citation type="journal article" date="2019" name="ACS Chem. Biol.">
        <title>Identification and Mobilization of a Cryptic Antibiotic Biosynthesis Gene Locus from a Human-Pathogenic Nocardia Isolate.</title>
        <authorList>
            <person name="Herisse M."/>
            <person name="Ishida K."/>
            <person name="Porter J.L."/>
            <person name="Howden B."/>
            <person name="Hertweck C."/>
            <person name="Stinear T.P."/>
            <person name="Pidot S.J."/>
        </authorList>
    </citation>
    <scope>NUCLEOTIDE SEQUENCE [LARGE SCALE GENOMIC DNA]</scope>
    <source>
        <strain evidence="2 3">AUSMDU00012715</strain>
    </source>
</reference>
<protein>
    <submittedName>
        <fullName evidence="2">Uncharacterized protein</fullName>
    </submittedName>
</protein>
<dbReference type="EMBL" id="CP046173">
    <property type="protein sequence ID" value="QIS20844.1"/>
    <property type="molecule type" value="Genomic_DNA"/>
</dbReference>
<gene>
    <name evidence="2" type="ORF">F6W96_23555</name>
</gene>